<proteinExistence type="inferred from homology"/>
<keyword evidence="4" id="KW-1134">Transmembrane beta strand</keyword>
<comment type="subcellular location">
    <subcellularLocation>
        <location evidence="1">Cell outer membrane</location>
        <topology evidence="1">Multi-pass membrane protein</topology>
    </subcellularLocation>
</comment>
<organism evidence="12 13">
    <name type="scientific">Pseudenterobacter timonensis</name>
    <dbReference type="NCBI Taxonomy" id="1755099"/>
    <lineage>
        <taxon>Bacteria</taxon>
        <taxon>Pseudomonadati</taxon>
        <taxon>Pseudomonadota</taxon>
        <taxon>Gammaproteobacteria</taxon>
        <taxon>Enterobacterales</taxon>
        <taxon>Enterobacteriaceae</taxon>
        <taxon>Pseudenterobacter</taxon>
    </lineage>
</organism>
<evidence type="ECO:0000256" key="7">
    <source>
        <dbReference type="ARBA" id="ARBA00022729"/>
    </source>
</evidence>
<dbReference type="RefSeq" id="WP_310826626.1">
    <property type="nucleotide sequence ID" value="NZ_JAQGEC010000012.1"/>
</dbReference>
<dbReference type="Proteomes" id="UP001248822">
    <property type="component" value="Unassembled WGS sequence"/>
</dbReference>
<dbReference type="InterPro" id="IPR042186">
    <property type="entry name" value="FimD_plug_dom"/>
</dbReference>
<dbReference type="GO" id="GO:0015473">
    <property type="term" value="F:fimbrial usher porin activity"/>
    <property type="evidence" value="ECO:0007669"/>
    <property type="project" value="InterPro"/>
</dbReference>
<keyword evidence="9" id="KW-0998">Cell outer membrane</keyword>
<dbReference type="NCBIfam" id="NF011760">
    <property type="entry name" value="PRK15213.1"/>
    <property type="match status" value="1"/>
</dbReference>
<dbReference type="PANTHER" id="PTHR30451:SF21">
    <property type="entry name" value="FIMBRIAL USHER DOMAIN-CONTAINING PROTEIN YDET-RELATED"/>
    <property type="match status" value="1"/>
</dbReference>
<evidence type="ECO:0000256" key="1">
    <source>
        <dbReference type="ARBA" id="ARBA00004571"/>
    </source>
</evidence>
<evidence type="ECO:0000256" key="6">
    <source>
        <dbReference type="ARBA" id="ARBA00022692"/>
    </source>
</evidence>
<protein>
    <submittedName>
        <fullName evidence="12">PefC/AfrB family outer membrane usher protein</fullName>
    </submittedName>
</protein>
<dbReference type="Gene3D" id="3.10.20.410">
    <property type="match status" value="1"/>
</dbReference>
<dbReference type="InterPro" id="IPR025885">
    <property type="entry name" value="PapC_N"/>
</dbReference>
<dbReference type="Pfam" id="PF13954">
    <property type="entry name" value="PapC_N"/>
    <property type="match status" value="1"/>
</dbReference>
<evidence type="ECO:0000256" key="9">
    <source>
        <dbReference type="ARBA" id="ARBA00023237"/>
    </source>
</evidence>
<dbReference type="Pfam" id="PF13953">
    <property type="entry name" value="PapC_C"/>
    <property type="match status" value="1"/>
</dbReference>
<feature type="domain" description="PapC N-terminal" evidence="11">
    <location>
        <begin position="13"/>
        <end position="145"/>
    </location>
</feature>
<name>A0AAE4IVU6_9ENTR</name>
<evidence type="ECO:0000259" key="10">
    <source>
        <dbReference type="Pfam" id="PF13953"/>
    </source>
</evidence>
<dbReference type="InterPro" id="IPR025949">
    <property type="entry name" value="PapC-like_C"/>
</dbReference>
<accession>A0AAE4IVU6</accession>
<dbReference type="AlphaFoldDB" id="A0AAE4IVU6"/>
<dbReference type="EMBL" id="JAQGEC010000012">
    <property type="protein sequence ID" value="MDR9891414.1"/>
    <property type="molecule type" value="Genomic_DNA"/>
</dbReference>
<dbReference type="InterPro" id="IPR037224">
    <property type="entry name" value="PapC_N_sf"/>
</dbReference>
<dbReference type="GO" id="GO:0009279">
    <property type="term" value="C:cell outer membrane"/>
    <property type="evidence" value="ECO:0007669"/>
    <property type="project" value="UniProtKB-SubCell"/>
</dbReference>
<dbReference type="PANTHER" id="PTHR30451">
    <property type="entry name" value="OUTER MEMBRANE USHER PROTEIN"/>
    <property type="match status" value="1"/>
</dbReference>
<evidence type="ECO:0000259" key="11">
    <source>
        <dbReference type="Pfam" id="PF13954"/>
    </source>
</evidence>
<evidence type="ECO:0000256" key="5">
    <source>
        <dbReference type="ARBA" id="ARBA00022558"/>
    </source>
</evidence>
<dbReference type="Gene3D" id="2.60.40.2610">
    <property type="entry name" value="Outer membrane usher protein FimD, plug domain"/>
    <property type="match status" value="1"/>
</dbReference>
<dbReference type="Pfam" id="PF00577">
    <property type="entry name" value="Usher"/>
    <property type="match status" value="1"/>
</dbReference>
<evidence type="ECO:0000313" key="12">
    <source>
        <dbReference type="EMBL" id="MDR9891414.1"/>
    </source>
</evidence>
<keyword evidence="5" id="KW-1029">Fimbrium biogenesis</keyword>
<reference evidence="12" key="1">
    <citation type="submission" date="2022-12" db="EMBL/GenBank/DDBJ databases">
        <title>NDM-1 containing novel ST 2018 Pseudenterobacter timonensis.</title>
        <authorList>
            <person name="Halder G."/>
            <person name="Mandal S."/>
            <person name="Dutta S."/>
        </authorList>
    </citation>
    <scope>NUCLEOTIDE SEQUENCE</scope>
    <source>
        <strain evidence="12">CNCI147</strain>
    </source>
</reference>
<keyword evidence="7" id="KW-0732">Signal</keyword>
<evidence type="ECO:0000313" key="13">
    <source>
        <dbReference type="Proteomes" id="UP001248822"/>
    </source>
</evidence>
<keyword evidence="3" id="KW-0813">Transport</keyword>
<dbReference type="Gene3D" id="2.60.40.3110">
    <property type="match status" value="1"/>
</dbReference>
<comment type="similarity">
    <text evidence="2">Belongs to the fimbrial export usher family.</text>
</comment>
<dbReference type="SUPFAM" id="SSF141729">
    <property type="entry name" value="FimD N-terminal domain-like"/>
    <property type="match status" value="1"/>
</dbReference>
<evidence type="ECO:0000256" key="4">
    <source>
        <dbReference type="ARBA" id="ARBA00022452"/>
    </source>
</evidence>
<dbReference type="InterPro" id="IPR043142">
    <property type="entry name" value="PapC-like_C_sf"/>
</dbReference>
<dbReference type="Gene3D" id="2.60.40.2070">
    <property type="match status" value="1"/>
</dbReference>
<dbReference type="InterPro" id="IPR000015">
    <property type="entry name" value="Fimb_usher"/>
</dbReference>
<keyword evidence="6" id="KW-0812">Transmembrane</keyword>
<evidence type="ECO:0000256" key="2">
    <source>
        <dbReference type="ARBA" id="ARBA00008064"/>
    </source>
</evidence>
<evidence type="ECO:0000256" key="3">
    <source>
        <dbReference type="ARBA" id="ARBA00022448"/>
    </source>
</evidence>
<evidence type="ECO:0000256" key="8">
    <source>
        <dbReference type="ARBA" id="ARBA00023136"/>
    </source>
</evidence>
<comment type="caution">
    <text evidence="12">The sequence shown here is derived from an EMBL/GenBank/DDBJ whole genome shotgun (WGS) entry which is preliminary data.</text>
</comment>
<feature type="domain" description="PapC-like C-terminal" evidence="10">
    <location>
        <begin position="708"/>
        <end position="766"/>
    </location>
</feature>
<sequence>MLTLNARAEDILNLSFIQGEAKNNIPEIFSTDKKYPAGQYVVDVIFNKESLGRHILTVTPQDSDKLCLSSEWIDLVGLPLRTKILEEYYDRQRLCYNVENYPGARIDLDYGTQTLRFSIPQIAVREKTSPENWDFGIPGFRLAWAGNVSKNSSSNKQAYANVDMNVNAGRWVLAGKTSGFSGEGFSTPEATLSTLFPDIRGKFLMGKTMTNSTLLPDFGFYGLSLRSDSAMVPWGIRGYAPQINGVASTNARVTVSQAGYIILSEIVPPGAFSLNSVRPVSNGDLTVTIEEEDGTKTVRTYPVTTLPTLLRAGDYNYNFATGNRANTGSESRDLKGLFAFASLDYGFVPLTLNSATVLHENYQSFGTGLTKDFGAPGAVSVSVNASRSIFENEYTQYNRHHTQYGFSGLIKYAKGLGSQTNLQLLSYRYTGEKYVDFAEFNPEQLYAEDYRKERYEAIISQNINNTFISASGWIQSYRNQSNKDSGVNLNVSTSVERVSLSLNANYGKYHYNDKDDYGVSLSVSVPFSAFDRPHFSTSSVSHNRSGKTVFNTGVSGSTTENVTYSLNSSLSEQTQNVSAYAGVSLNALQAGMAVSQSEEQTGLSFSASGSVTGTAPTGILFSREQNSTVALVRLKDIPGVRFSGSAPTNKKGITSLYVSPYNINEIRINTDQVPDNIELKNSVYSMVPTERAIIYRDFAHTEIKRYILRVKSADGTPLPAGGLARTEQGINAGFVANGGILLVNVLAEPKEILVNQQNGNQCRFSMQGMAAGDNKTKEVRCE</sequence>
<gene>
    <name evidence="12" type="primary">pefC</name>
    <name evidence="12" type="ORF">O7047_14405</name>
</gene>
<keyword evidence="8" id="KW-0472">Membrane</keyword>
<dbReference type="GO" id="GO:0009297">
    <property type="term" value="P:pilus assembly"/>
    <property type="evidence" value="ECO:0007669"/>
    <property type="project" value="InterPro"/>
</dbReference>